<comment type="caution">
    <text evidence="1">The sequence shown here is derived from an EMBL/GenBank/DDBJ whole genome shotgun (WGS) entry which is preliminary data.</text>
</comment>
<name>A0ACC2W1Y4_9TREE</name>
<accession>A0ACC2W1Y4</accession>
<reference evidence="1" key="1">
    <citation type="submission" date="2023-04" db="EMBL/GenBank/DDBJ databases">
        <title>Draft Genome sequencing of Naganishia species isolated from polar environments using Oxford Nanopore Technology.</title>
        <authorList>
            <person name="Leo P."/>
            <person name="Venkateswaran K."/>
        </authorList>
    </citation>
    <scope>NUCLEOTIDE SEQUENCE</scope>
    <source>
        <strain evidence="1">MNA-CCFEE 5423</strain>
    </source>
</reference>
<gene>
    <name evidence="1" type="ORF">QFC21_001750</name>
</gene>
<sequence length="276" mass="30637">MSIRRTAAYFRAIPSPTGFHRPIPLAVRHLHASTTRLATQQDHYDVLGLNPSSSKRDIKNKYYELSKKSHPDRKGGDRATFEKVTEAYSILGDDAKRRQYDATVSGSRTSSYGPSTAYSPRSPYLRRNHPSGPHRAWSTSRDSTFGRHSTQSRQSPYPDYDFAQRTGGYGSAYANAGARKQHPPQFGSSSHHFAYGGGSNMRSTGERGNFNRTDSKHDEIKNESGLARFIGVVALLIFVIGLGGGFTAQAAEEVDWDIESARAEIKESEESQRDMV</sequence>
<dbReference type="Proteomes" id="UP001227268">
    <property type="component" value="Unassembled WGS sequence"/>
</dbReference>
<dbReference type="EMBL" id="JASBWT010000004">
    <property type="protein sequence ID" value="KAJ9105381.1"/>
    <property type="molecule type" value="Genomic_DNA"/>
</dbReference>
<evidence type="ECO:0000313" key="2">
    <source>
        <dbReference type="Proteomes" id="UP001227268"/>
    </source>
</evidence>
<evidence type="ECO:0000313" key="1">
    <source>
        <dbReference type="EMBL" id="KAJ9105381.1"/>
    </source>
</evidence>
<organism evidence="1 2">
    <name type="scientific">Naganishia friedmannii</name>
    <dbReference type="NCBI Taxonomy" id="89922"/>
    <lineage>
        <taxon>Eukaryota</taxon>
        <taxon>Fungi</taxon>
        <taxon>Dikarya</taxon>
        <taxon>Basidiomycota</taxon>
        <taxon>Agaricomycotina</taxon>
        <taxon>Tremellomycetes</taxon>
        <taxon>Filobasidiales</taxon>
        <taxon>Filobasidiaceae</taxon>
        <taxon>Naganishia</taxon>
    </lineage>
</organism>
<protein>
    <submittedName>
        <fullName evidence="1">Uncharacterized protein</fullName>
    </submittedName>
</protein>
<proteinExistence type="predicted"/>
<keyword evidence="2" id="KW-1185">Reference proteome</keyword>